<feature type="binding site" evidence="10">
    <location>
        <position position="245"/>
    </location>
    <ligand>
        <name>Mn(2+)</name>
        <dbReference type="ChEBI" id="CHEBI:29035"/>
    </ligand>
</feature>
<feature type="region of interest" description="Disordered" evidence="11">
    <location>
        <begin position="310"/>
        <end position="347"/>
    </location>
</feature>
<dbReference type="GO" id="GO:0046872">
    <property type="term" value="F:metal ion binding"/>
    <property type="evidence" value="ECO:0007669"/>
    <property type="project" value="UniProtKB-UniRule"/>
</dbReference>
<evidence type="ECO:0000256" key="8">
    <source>
        <dbReference type="ARBA" id="ARBA00023211"/>
    </source>
</evidence>
<dbReference type="PANTHER" id="PTHR34353">
    <property type="entry name" value="CRISPR-ASSOCIATED ENDONUCLEASE CAS1 1"/>
    <property type="match status" value="1"/>
</dbReference>
<dbReference type="Proteomes" id="UP000035067">
    <property type="component" value="Unassembled WGS sequence"/>
</dbReference>
<dbReference type="InterPro" id="IPR042206">
    <property type="entry name" value="CRISPR-assoc_Cas1_C"/>
</dbReference>
<dbReference type="GO" id="GO:0016787">
    <property type="term" value="F:hydrolase activity"/>
    <property type="evidence" value="ECO:0007669"/>
    <property type="project" value="UniProtKB-KW"/>
</dbReference>
<keyword evidence="6 10" id="KW-0051">Antiviral defense</keyword>
<dbReference type="GO" id="GO:0003677">
    <property type="term" value="F:DNA binding"/>
    <property type="evidence" value="ECO:0007669"/>
    <property type="project" value="UniProtKB-KW"/>
</dbReference>
<evidence type="ECO:0000256" key="3">
    <source>
        <dbReference type="ARBA" id="ARBA00022759"/>
    </source>
</evidence>
<keyword evidence="4 10" id="KW-0378">Hydrolase</keyword>
<sequence>MRYLNTVYVRQHRARVQCRRGSLLVSSPEGSQRIPIEAVDALVVLGGAQITMQAIDACVQRGVRVAALKRGGAVRFTVSPATSGNVHLRSALFQAAMDPSRSLDLSRAVVAAKLQNSGIVVSRWSRDEKNPEKSDGLAGRSEMIRARIARLAEAETGDHVRGIEGDAARIYFRALGEVLASSPLPFTARTRRPPRDLVNAMLGFCCGLLVTECIGAVESMGLNHQMGFFHRPRSGRPSLALDLAEEFRALTDRFVVFLVRRRQLNPDSFEETPGGGVYLNGDGRTQPVFCAGCNFPHGRWRVPEQRWQDTTTDRMGRAQGGGDPASDPEPSRGTVGDAIGSGHIAGTSFTGRPSRLSSVCASLSDGCSAHLRHCRHQQERRCPAETAFRHL</sequence>
<dbReference type="InterPro" id="IPR050646">
    <property type="entry name" value="Cas1"/>
</dbReference>
<evidence type="ECO:0000256" key="2">
    <source>
        <dbReference type="ARBA" id="ARBA00022723"/>
    </source>
</evidence>
<gene>
    <name evidence="10" type="primary">cas1</name>
    <name evidence="12" type="ORF">TE42_02130</name>
</gene>
<dbReference type="Gene3D" id="1.20.120.920">
    <property type="entry name" value="CRISPR-associated endonuclease Cas1, C-terminal domain"/>
    <property type="match status" value="1"/>
</dbReference>
<dbReference type="PANTHER" id="PTHR34353:SF2">
    <property type="entry name" value="CRISPR-ASSOCIATED ENDONUCLEASE CAS1 1"/>
    <property type="match status" value="1"/>
</dbReference>
<evidence type="ECO:0000256" key="11">
    <source>
        <dbReference type="SAM" id="MobiDB-lite"/>
    </source>
</evidence>
<evidence type="ECO:0000256" key="9">
    <source>
        <dbReference type="ARBA" id="ARBA00038592"/>
    </source>
</evidence>
<dbReference type="Pfam" id="PF01867">
    <property type="entry name" value="Cas_Cas1"/>
    <property type="match status" value="1"/>
</dbReference>
<reference evidence="12 13" key="1">
    <citation type="submission" date="2015-01" db="EMBL/GenBank/DDBJ databases">
        <title>Lifestyle Evolution in Cyanobacterial Symbionts of Sponges.</title>
        <authorList>
            <person name="Burgsdorf I."/>
            <person name="Slaby B.M."/>
            <person name="Handley K.M."/>
            <person name="Haber M."/>
            <person name="Blom J."/>
            <person name="Marshall C.W."/>
            <person name="Gilbert J.A."/>
            <person name="Hentschel U."/>
            <person name="Steindler L."/>
        </authorList>
    </citation>
    <scope>NUCLEOTIDE SEQUENCE [LARGE SCALE GENOMIC DNA]</scope>
    <source>
        <strain evidence="12">SP3</strain>
    </source>
</reference>
<organism evidence="12 13">
    <name type="scientific">Candidatus Synechococcus spongiarum SP3</name>
    <dbReference type="NCBI Taxonomy" id="1604020"/>
    <lineage>
        <taxon>Bacteria</taxon>
        <taxon>Bacillati</taxon>
        <taxon>Cyanobacteriota</taxon>
        <taxon>Cyanophyceae</taxon>
        <taxon>Synechococcales</taxon>
        <taxon>Synechococcaceae</taxon>
        <taxon>Synechococcus</taxon>
    </lineage>
</organism>
<keyword evidence="5 10" id="KW-0460">Magnesium</keyword>
<dbReference type="PATRIC" id="fig|1604020.3.peg.1941"/>
<keyword evidence="1 10" id="KW-0540">Nuclease</keyword>
<dbReference type="HAMAP" id="MF_01470">
    <property type="entry name" value="Cas1"/>
    <property type="match status" value="1"/>
</dbReference>
<accession>A0A0G2IWV3</accession>
<dbReference type="InterPro" id="IPR002729">
    <property type="entry name" value="CRISPR-assoc_Cas1"/>
</dbReference>
<proteinExistence type="inferred from homology"/>
<evidence type="ECO:0000256" key="7">
    <source>
        <dbReference type="ARBA" id="ARBA00023125"/>
    </source>
</evidence>
<evidence type="ECO:0000256" key="10">
    <source>
        <dbReference type="HAMAP-Rule" id="MF_01470"/>
    </source>
</evidence>
<evidence type="ECO:0000256" key="5">
    <source>
        <dbReference type="ARBA" id="ARBA00022842"/>
    </source>
</evidence>
<evidence type="ECO:0000313" key="13">
    <source>
        <dbReference type="Proteomes" id="UP000035067"/>
    </source>
</evidence>
<dbReference type="Gene3D" id="3.100.10.20">
    <property type="entry name" value="CRISPR-associated endonuclease Cas1, N-terminal domain"/>
    <property type="match status" value="1"/>
</dbReference>
<evidence type="ECO:0000256" key="1">
    <source>
        <dbReference type="ARBA" id="ARBA00022722"/>
    </source>
</evidence>
<dbReference type="GO" id="GO:0051607">
    <property type="term" value="P:defense response to virus"/>
    <property type="evidence" value="ECO:0007669"/>
    <property type="project" value="UniProtKB-UniRule"/>
</dbReference>
<dbReference type="EMBL" id="JXQG01000007">
    <property type="protein sequence ID" value="KKZ12981.1"/>
    <property type="molecule type" value="Genomic_DNA"/>
</dbReference>
<name>A0A0G2IWV3_9SYNE</name>
<dbReference type="InterPro" id="IPR042211">
    <property type="entry name" value="CRISPR-assoc_Cas1_N"/>
</dbReference>
<keyword evidence="7 10" id="KW-0238">DNA-binding</keyword>
<dbReference type="NCBIfam" id="TIGR00287">
    <property type="entry name" value="cas1"/>
    <property type="match status" value="1"/>
</dbReference>
<comment type="function">
    <text evidence="10">CRISPR (clustered regularly interspaced short palindromic repeat), is an adaptive immune system that provides protection against mobile genetic elements (viruses, transposable elements and conjugative plasmids). CRISPR clusters contain spacers, sequences complementary to antecedent mobile elements, and target invading nucleic acids. CRISPR clusters are transcribed and processed into CRISPR RNA (crRNA). Acts as a dsDNA endonuclease. Involved in the integration of spacer DNA into the CRISPR cassette.</text>
</comment>
<keyword evidence="8 10" id="KW-0464">Manganese</keyword>
<keyword evidence="2 10" id="KW-0479">Metal-binding</keyword>
<dbReference type="CDD" id="cd09634">
    <property type="entry name" value="Cas1_I-II-III"/>
    <property type="match status" value="1"/>
</dbReference>
<keyword evidence="3 10" id="KW-0255">Endonuclease</keyword>
<evidence type="ECO:0000256" key="4">
    <source>
        <dbReference type="ARBA" id="ARBA00022801"/>
    </source>
</evidence>
<dbReference type="GO" id="GO:0004519">
    <property type="term" value="F:endonuclease activity"/>
    <property type="evidence" value="ECO:0007669"/>
    <property type="project" value="UniProtKB-UniRule"/>
</dbReference>
<comment type="cofactor">
    <cofactor evidence="10">
        <name>Mg(2+)</name>
        <dbReference type="ChEBI" id="CHEBI:18420"/>
    </cofactor>
    <cofactor evidence="10">
        <name>Mn(2+)</name>
        <dbReference type="ChEBI" id="CHEBI:29035"/>
    </cofactor>
</comment>
<comment type="caution">
    <text evidence="12">The sequence shown here is derived from an EMBL/GenBank/DDBJ whole genome shotgun (WGS) entry which is preliminary data.</text>
</comment>
<protein>
    <recommendedName>
        <fullName evidence="10">CRISPR-associated endonuclease Cas1</fullName>
        <ecNumber evidence="10">3.1.-.-</ecNumber>
    </recommendedName>
</protein>
<dbReference type="AlphaFoldDB" id="A0A0G2IWV3"/>
<feature type="binding site" evidence="10">
    <location>
        <position position="230"/>
    </location>
    <ligand>
        <name>Mn(2+)</name>
        <dbReference type="ChEBI" id="CHEBI:29035"/>
    </ligand>
</feature>
<evidence type="ECO:0000313" key="12">
    <source>
        <dbReference type="EMBL" id="KKZ12981.1"/>
    </source>
</evidence>
<feature type="binding site" evidence="10">
    <location>
        <position position="164"/>
    </location>
    <ligand>
        <name>Mn(2+)</name>
        <dbReference type="ChEBI" id="CHEBI:29035"/>
    </ligand>
</feature>
<comment type="subunit">
    <text evidence="9 10">Homodimer, forms a heterotetramer with a Cas2 homodimer.</text>
</comment>
<comment type="similarity">
    <text evidence="10">Belongs to the CRISPR-associated endonuclease Cas1 family.</text>
</comment>
<evidence type="ECO:0000256" key="6">
    <source>
        <dbReference type="ARBA" id="ARBA00023118"/>
    </source>
</evidence>
<dbReference type="GO" id="GO:0043571">
    <property type="term" value="P:maintenance of CRISPR repeat elements"/>
    <property type="evidence" value="ECO:0007669"/>
    <property type="project" value="UniProtKB-UniRule"/>
</dbReference>
<dbReference type="EC" id="3.1.-.-" evidence="10"/>